<reference evidence="2 3" key="1">
    <citation type="submission" date="2018-04" db="EMBL/GenBank/DDBJ databases">
        <title>WGS assembly of Panicum hallii var. hallii HAL2.</title>
        <authorList>
            <person name="Lovell J."/>
            <person name="Jenkins J."/>
            <person name="Lowry D."/>
            <person name="Mamidi S."/>
            <person name="Sreedasyam A."/>
            <person name="Weng X."/>
            <person name="Barry K."/>
            <person name="Bonette J."/>
            <person name="Campitelli B."/>
            <person name="Daum C."/>
            <person name="Gordon S."/>
            <person name="Gould B."/>
            <person name="Lipzen A."/>
            <person name="MacQueen A."/>
            <person name="Palacio-Mejia J."/>
            <person name="Plott C."/>
            <person name="Shakirov E."/>
            <person name="Shu S."/>
            <person name="Yoshinaga Y."/>
            <person name="Zane M."/>
            <person name="Rokhsar D."/>
            <person name="Grimwood J."/>
            <person name="Schmutz J."/>
            <person name="Juenger T."/>
        </authorList>
    </citation>
    <scope>NUCLEOTIDE SEQUENCE [LARGE SCALE GENOMIC DNA]</scope>
    <source>
        <strain evidence="3">cv. HAL2</strain>
    </source>
</reference>
<protein>
    <submittedName>
        <fullName evidence="2">Uncharacterized protein</fullName>
    </submittedName>
</protein>
<name>A0A2T7FAL9_9POAL</name>
<dbReference type="Gramene" id="PUZ77117">
    <property type="protein sequence ID" value="PUZ77117"/>
    <property type="gene ID" value="GQ55_1G345000"/>
</dbReference>
<feature type="compositionally biased region" description="Pro residues" evidence="1">
    <location>
        <begin position="83"/>
        <end position="93"/>
    </location>
</feature>
<feature type="compositionally biased region" description="Low complexity" evidence="1">
    <location>
        <begin position="121"/>
        <end position="130"/>
    </location>
</feature>
<feature type="region of interest" description="Disordered" evidence="1">
    <location>
        <begin position="66"/>
        <end position="174"/>
    </location>
</feature>
<organism evidence="2 3">
    <name type="scientific">Panicum hallii var. hallii</name>
    <dbReference type="NCBI Taxonomy" id="1504633"/>
    <lineage>
        <taxon>Eukaryota</taxon>
        <taxon>Viridiplantae</taxon>
        <taxon>Streptophyta</taxon>
        <taxon>Embryophyta</taxon>
        <taxon>Tracheophyta</taxon>
        <taxon>Spermatophyta</taxon>
        <taxon>Magnoliopsida</taxon>
        <taxon>Liliopsida</taxon>
        <taxon>Poales</taxon>
        <taxon>Poaceae</taxon>
        <taxon>PACMAD clade</taxon>
        <taxon>Panicoideae</taxon>
        <taxon>Panicodae</taxon>
        <taxon>Paniceae</taxon>
        <taxon>Panicinae</taxon>
        <taxon>Panicum</taxon>
        <taxon>Panicum sect. Panicum</taxon>
    </lineage>
</organism>
<evidence type="ECO:0000313" key="3">
    <source>
        <dbReference type="Proteomes" id="UP000244336"/>
    </source>
</evidence>
<evidence type="ECO:0000256" key="1">
    <source>
        <dbReference type="SAM" id="MobiDB-lite"/>
    </source>
</evidence>
<evidence type="ECO:0000313" key="2">
    <source>
        <dbReference type="EMBL" id="PUZ77117.1"/>
    </source>
</evidence>
<dbReference type="EMBL" id="CM009749">
    <property type="protein sequence ID" value="PUZ77117.1"/>
    <property type="molecule type" value="Genomic_DNA"/>
</dbReference>
<gene>
    <name evidence="2" type="ORF">GQ55_1G345000</name>
</gene>
<sequence>MHPERSACDAINGSAGAAWQWHPLAPIRARQAGTTSDPNPLPLHRARLAFLCPHLMRVGVGDGRTTTLPLPLPRPRLASCEPPSLPRAPPNHRPPLHQTPVTSSPPRHRHPPPRARPSPPATRTNEAARPPRSRVSRASSPPRFNHARTQRGAGFDRPFVHGWSRASRPGAPIE</sequence>
<dbReference type="Proteomes" id="UP000244336">
    <property type="component" value="Chromosome 1"/>
</dbReference>
<accession>A0A2T7FAL9</accession>
<keyword evidence="3" id="KW-1185">Reference proteome</keyword>
<proteinExistence type="predicted"/>
<dbReference type="AlphaFoldDB" id="A0A2T7FAL9"/>